<dbReference type="PANTHER" id="PTHR35481:SF1">
    <property type="entry name" value="DNA-DIRECTED RNA POLYMERASE SUBUNIT ALPHA"/>
    <property type="match status" value="1"/>
</dbReference>
<accession>A0AA39SVS0</accession>
<dbReference type="EMBL" id="JAUESC010000003">
    <property type="protein sequence ID" value="KAK0600787.1"/>
    <property type="molecule type" value="Genomic_DNA"/>
</dbReference>
<evidence type="ECO:0000256" key="1">
    <source>
        <dbReference type="SAM" id="MobiDB-lite"/>
    </source>
</evidence>
<feature type="region of interest" description="Disordered" evidence="1">
    <location>
        <begin position="92"/>
        <end position="114"/>
    </location>
</feature>
<dbReference type="Pfam" id="PF25475">
    <property type="entry name" value="DUF7903"/>
    <property type="match status" value="1"/>
</dbReference>
<reference evidence="3" key="1">
    <citation type="journal article" date="2022" name="Plant J.">
        <title>Strategies of tolerance reflected in two North American maple genomes.</title>
        <authorList>
            <person name="McEvoy S.L."/>
            <person name="Sezen U.U."/>
            <person name="Trouern-Trend A."/>
            <person name="McMahon S.M."/>
            <person name="Schaberg P.G."/>
            <person name="Yang J."/>
            <person name="Wegrzyn J.L."/>
            <person name="Swenson N.G."/>
        </authorList>
    </citation>
    <scope>NUCLEOTIDE SEQUENCE</scope>
    <source>
        <strain evidence="3">NS2018</strain>
    </source>
</reference>
<protein>
    <recommendedName>
        <fullName evidence="2">DUF7903 domain-containing protein</fullName>
    </recommendedName>
</protein>
<name>A0AA39SVS0_ACESA</name>
<evidence type="ECO:0000313" key="4">
    <source>
        <dbReference type="Proteomes" id="UP001168877"/>
    </source>
</evidence>
<reference evidence="3" key="2">
    <citation type="submission" date="2023-06" db="EMBL/GenBank/DDBJ databases">
        <authorList>
            <person name="Swenson N.G."/>
            <person name="Wegrzyn J.L."/>
            <person name="Mcevoy S.L."/>
        </authorList>
    </citation>
    <scope>NUCLEOTIDE SEQUENCE</scope>
    <source>
        <strain evidence="3">NS2018</strain>
        <tissue evidence="3">Leaf</tissue>
    </source>
</reference>
<dbReference type="PANTHER" id="PTHR35481">
    <property type="entry name" value="DNA-DIRECTED RNA POLYMERASE SUBUNIT ALPHA"/>
    <property type="match status" value="1"/>
</dbReference>
<proteinExistence type="predicted"/>
<evidence type="ECO:0000313" key="3">
    <source>
        <dbReference type="EMBL" id="KAK0600787.1"/>
    </source>
</evidence>
<dbReference type="AlphaFoldDB" id="A0AA39SVS0"/>
<feature type="compositionally biased region" description="Basic residues" evidence="1">
    <location>
        <begin position="1"/>
        <end position="11"/>
    </location>
</feature>
<comment type="caution">
    <text evidence="3">The sequence shown here is derived from an EMBL/GenBank/DDBJ whole genome shotgun (WGS) entry which is preliminary data.</text>
</comment>
<organism evidence="3 4">
    <name type="scientific">Acer saccharum</name>
    <name type="common">Sugar maple</name>
    <dbReference type="NCBI Taxonomy" id="4024"/>
    <lineage>
        <taxon>Eukaryota</taxon>
        <taxon>Viridiplantae</taxon>
        <taxon>Streptophyta</taxon>
        <taxon>Embryophyta</taxon>
        <taxon>Tracheophyta</taxon>
        <taxon>Spermatophyta</taxon>
        <taxon>Magnoliopsida</taxon>
        <taxon>eudicotyledons</taxon>
        <taxon>Gunneridae</taxon>
        <taxon>Pentapetalae</taxon>
        <taxon>rosids</taxon>
        <taxon>malvids</taxon>
        <taxon>Sapindales</taxon>
        <taxon>Sapindaceae</taxon>
        <taxon>Hippocastanoideae</taxon>
        <taxon>Acereae</taxon>
        <taxon>Acer</taxon>
    </lineage>
</organism>
<gene>
    <name evidence="3" type="ORF">LWI29_018395</name>
</gene>
<dbReference type="Proteomes" id="UP001168877">
    <property type="component" value="Unassembled WGS sequence"/>
</dbReference>
<sequence length="407" mass="46601">MAYIPPHKRHSKDSERPSPVPELLIVPRKRHLNLKSPSKQHNYEKSGDVVYGENAIFKWLIVGNLDADDHNHLEPTSVKAFEQRMRKKPLVLVNNHPPPKENDDEGGSTISSTRSESVAVNVWPDLLSSFEIVRNKMESKEFDKGKPAMVARFGKILFHGSPSVSSESVQGKDHVAETTLRQMKRTFYTNTPCSYMENIISGVVPKIGVDLVEEKNIYHIKLSDKTQPGSALICKCGIKEDKKLELHKVQLKPIRQMVVDVSCIDKNLDLRLALYTKRTISALTDEEMHRIRNIVDSAILDPEVKGGLRWPFGKACSTSDRYAVIGVWHTTAKKYKSPSLSLMARHVDRFDFKFAISEATFEVALKLRRMVSDLQEEKVEMDSIFDMFKDNLRMIWDHFLCYDQYFP</sequence>
<feature type="domain" description="DUF7903" evidence="2">
    <location>
        <begin position="45"/>
        <end position="399"/>
    </location>
</feature>
<feature type="region of interest" description="Disordered" evidence="1">
    <location>
        <begin position="1"/>
        <end position="22"/>
    </location>
</feature>
<keyword evidence="4" id="KW-1185">Reference proteome</keyword>
<evidence type="ECO:0000259" key="2">
    <source>
        <dbReference type="Pfam" id="PF25475"/>
    </source>
</evidence>
<dbReference type="InterPro" id="IPR057225">
    <property type="entry name" value="DUF7903"/>
</dbReference>